<dbReference type="AlphaFoldDB" id="S7PSP1"/>
<dbReference type="Proteomes" id="UP000030669">
    <property type="component" value="Unassembled WGS sequence"/>
</dbReference>
<protein>
    <submittedName>
        <fullName evidence="2">Uncharacterized protein</fullName>
    </submittedName>
</protein>
<feature type="region of interest" description="Disordered" evidence="1">
    <location>
        <begin position="26"/>
        <end position="51"/>
    </location>
</feature>
<evidence type="ECO:0000313" key="3">
    <source>
        <dbReference type="Proteomes" id="UP000030669"/>
    </source>
</evidence>
<reference evidence="2 3" key="1">
    <citation type="journal article" date="2012" name="Science">
        <title>The Paleozoic origin of enzymatic lignin decomposition reconstructed from 31 fungal genomes.</title>
        <authorList>
            <person name="Floudas D."/>
            <person name="Binder M."/>
            <person name="Riley R."/>
            <person name="Barry K."/>
            <person name="Blanchette R.A."/>
            <person name="Henrissat B."/>
            <person name="Martinez A.T."/>
            <person name="Otillar R."/>
            <person name="Spatafora J.W."/>
            <person name="Yadav J.S."/>
            <person name="Aerts A."/>
            <person name="Benoit I."/>
            <person name="Boyd A."/>
            <person name="Carlson A."/>
            <person name="Copeland A."/>
            <person name="Coutinho P.M."/>
            <person name="de Vries R.P."/>
            <person name="Ferreira P."/>
            <person name="Findley K."/>
            <person name="Foster B."/>
            <person name="Gaskell J."/>
            <person name="Glotzer D."/>
            <person name="Gorecki P."/>
            <person name="Heitman J."/>
            <person name="Hesse C."/>
            <person name="Hori C."/>
            <person name="Igarashi K."/>
            <person name="Jurgens J.A."/>
            <person name="Kallen N."/>
            <person name="Kersten P."/>
            <person name="Kohler A."/>
            <person name="Kuees U."/>
            <person name="Kumar T.K.A."/>
            <person name="Kuo A."/>
            <person name="LaButti K."/>
            <person name="Larrondo L.F."/>
            <person name="Lindquist E."/>
            <person name="Ling A."/>
            <person name="Lombard V."/>
            <person name="Lucas S."/>
            <person name="Lundell T."/>
            <person name="Martin R."/>
            <person name="McLaughlin D.J."/>
            <person name="Morgenstern I."/>
            <person name="Morin E."/>
            <person name="Murat C."/>
            <person name="Nagy L.G."/>
            <person name="Nolan M."/>
            <person name="Ohm R.A."/>
            <person name="Patyshakuliyeva A."/>
            <person name="Rokas A."/>
            <person name="Ruiz-Duenas F.J."/>
            <person name="Sabat G."/>
            <person name="Salamov A."/>
            <person name="Samejima M."/>
            <person name="Schmutz J."/>
            <person name="Slot J.C."/>
            <person name="St John F."/>
            <person name="Stenlid J."/>
            <person name="Sun H."/>
            <person name="Sun S."/>
            <person name="Syed K."/>
            <person name="Tsang A."/>
            <person name="Wiebenga A."/>
            <person name="Young D."/>
            <person name="Pisabarro A."/>
            <person name="Eastwood D.C."/>
            <person name="Martin F."/>
            <person name="Cullen D."/>
            <person name="Grigoriev I.V."/>
            <person name="Hibbett D.S."/>
        </authorList>
    </citation>
    <scope>NUCLEOTIDE SEQUENCE [LARGE SCALE GENOMIC DNA]</scope>
    <source>
        <strain evidence="2 3">ATCC 11539</strain>
    </source>
</reference>
<name>S7PSP1_GLOTA</name>
<dbReference type="HOGENOM" id="CLU_3106560_0_0_1"/>
<keyword evidence="3" id="KW-1185">Reference proteome</keyword>
<gene>
    <name evidence="2" type="ORF">GLOTRDRAFT_133955</name>
</gene>
<organism evidence="2 3">
    <name type="scientific">Gloeophyllum trabeum (strain ATCC 11539 / FP-39264 / Madison 617)</name>
    <name type="common">Brown rot fungus</name>
    <dbReference type="NCBI Taxonomy" id="670483"/>
    <lineage>
        <taxon>Eukaryota</taxon>
        <taxon>Fungi</taxon>
        <taxon>Dikarya</taxon>
        <taxon>Basidiomycota</taxon>
        <taxon>Agaricomycotina</taxon>
        <taxon>Agaricomycetes</taxon>
        <taxon>Gloeophyllales</taxon>
        <taxon>Gloeophyllaceae</taxon>
        <taxon>Gloeophyllum</taxon>
    </lineage>
</organism>
<feature type="compositionally biased region" description="Basic and acidic residues" evidence="1">
    <location>
        <begin position="40"/>
        <end position="51"/>
    </location>
</feature>
<sequence length="51" mass="5992">MPDDTALLLASESRSVMRLEIGRDLDNRKYAPPSSRCKFQHRDRSSERSRR</sequence>
<accession>S7PSP1</accession>
<dbReference type="GeneID" id="19302873"/>
<dbReference type="EMBL" id="KB469316">
    <property type="protein sequence ID" value="EPQ50402.1"/>
    <property type="molecule type" value="Genomic_DNA"/>
</dbReference>
<dbReference type="KEGG" id="gtr:GLOTRDRAFT_133955"/>
<evidence type="ECO:0000313" key="2">
    <source>
        <dbReference type="EMBL" id="EPQ50402.1"/>
    </source>
</evidence>
<evidence type="ECO:0000256" key="1">
    <source>
        <dbReference type="SAM" id="MobiDB-lite"/>
    </source>
</evidence>
<proteinExistence type="predicted"/>
<dbReference type="RefSeq" id="XP_007871116.1">
    <property type="nucleotide sequence ID" value="XM_007872925.1"/>
</dbReference>